<dbReference type="GO" id="GO:0004252">
    <property type="term" value="F:serine-type endopeptidase activity"/>
    <property type="evidence" value="ECO:0007669"/>
    <property type="project" value="InterPro"/>
</dbReference>
<sequence>MLPVASCQLPDASSLHVGVSTPPICLLAPVHVESRLLLNTFLLLLSSCPLRPPAMPSLPQFNPLRLRSYIFRLPLATRLLVAAIVGLWIAAIPFPWLRELGSLSPDKFDLTQMHRLNLFPLTHLNFFHVFFDVLAITPLLERFEAEFGTIVTLSLFTGPFGLLPGGLYLLLEKFILRGNTAVMGSSVWVFLLLASEAMKTHKANPNFSIGPYKIPTWTTPLILVLMTSFIIPNVSLLGHLCGAAVGYVWATGYIKFLVPHEKILRWVETKLNLLGRLPHYVSVDQKTYGRYGVLPTAVPLASVAREPRSPDVGQRLGP</sequence>
<proteinExistence type="inferred from homology"/>
<feature type="domain" description="Peptidase S54 rhomboid" evidence="11">
    <location>
        <begin position="112"/>
        <end position="254"/>
    </location>
</feature>
<evidence type="ECO:0000313" key="12">
    <source>
        <dbReference type="EMBL" id="KAF2444183.1"/>
    </source>
</evidence>
<dbReference type="InterPro" id="IPR035952">
    <property type="entry name" value="Rhomboid-like_sf"/>
</dbReference>
<keyword evidence="7" id="KW-0378">Hydrolase</keyword>
<dbReference type="Proteomes" id="UP000799764">
    <property type="component" value="Unassembled WGS sequence"/>
</dbReference>
<feature type="transmembrane region" description="Helical" evidence="10">
    <location>
        <begin position="214"/>
        <end position="231"/>
    </location>
</feature>
<keyword evidence="5" id="KW-0645">Protease</keyword>
<evidence type="ECO:0000256" key="3">
    <source>
        <dbReference type="ARBA" id="ARBA00009045"/>
    </source>
</evidence>
<reference evidence="12" key="1">
    <citation type="journal article" date="2020" name="Stud. Mycol.">
        <title>101 Dothideomycetes genomes: a test case for predicting lifestyles and emergence of pathogens.</title>
        <authorList>
            <person name="Haridas S."/>
            <person name="Albert R."/>
            <person name="Binder M."/>
            <person name="Bloem J."/>
            <person name="Labutti K."/>
            <person name="Salamov A."/>
            <person name="Andreopoulos B."/>
            <person name="Baker S."/>
            <person name="Barry K."/>
            <person name="Bills G."/>
            <person name="Bluhm B."/>
            <person name="Cannon C."/>
            <person name="Castanera R."/>
            <person name="Culley D."/>
            <person name="Daum C."/>
            <person name="Ezra D."/>
            <person name="Gonzalez J."/>
            <person name="Henrissat B."/>
            <person name="Kuo A."/>
            <person name="Liang C."/>
            <person name="Lipzen A."/>
            <person name="Lutzoni F."/>
            <person name="Magnuson J."/>
            <person name="Mondo S."/>
            <person name="Nolan M."/>
            <person name="Ohm R."/>
            <person name="Pangilinan J."/>
            <person name="Park H.-J."/>
            <person name="Ramirez L."/>
            <person name="Alfaro M."/>
            <person name="Sun H."/>
            <person name="Tritt A."/>
            <person name="Yoshinaga Y."/>
            <person name="Zwiers L.-H."/>
            <person name="Turgeon B."/>
            <person name="Goodwin S."/>
            <person name="Spatafora J."/>
            <person name="Crous P."/>
            <person name="Grigoriev I."/>
        </authorList>
    </citation>
    <scope>NUCLEOTIDE SEQUENCE</scope>
    <source>
        <strain evidence="12">CBS 690.94</strain>
    </source>
</reference>
<keyword evidence="8 10" id="KW-1133">Transmembrane helix</keyword>
<keyword evidence="9 10" id="KW-0472">Membrane</keyword>
<dbReference type="PANTHER" id="PTHR43066:SF1">
    <property type="entry name" value="RHOMBOID PROTEIN 2"/>
    <property type="match status" value="1"/>
</dbReference>
<comment type="catalytic activity">
    <reaction evidence="1">
        <text>Cleaves type-1 transmembrane domains using a catalytic dyad composed of serine and histidine that are contributed by different transmembrane domains.</text>
        <dbReference type="EC" id="3.4.21.105"/>
    </reaction>
</comment>
<feature type="transmembrane region" description="Helical" evidence="10">
    <location>
        <begin position="237"/>
        <end position="258"/>
    </location>
</feature>
<feature type="transmembrane region" description="Helical" evidence="10">
    <location>
        <begin position="75"/>
        <end position="97"/>
    </location>
</feature>
<feature type="transmembrane region" description="Helical" evidence="10">
    <location>
        <begin position="147"/>
        <end position="168"/>
    </location>
</feature>
<feature type="transmembrane region" description="Helical" evidence="10">
    <location>
        <begin position="117"/>
        <end position="140"/>
    </location>
</feature>
<dbReference type="SUPFAM" id="SSF144091">
    <property type="entry name" value="Rhomboid-like"/>
    <property type="match status" value="1"/>
</dbReference>
<dbReference type="GO" id="GO:0006508">
    <property type="term" value="P:proteolysis"/>
    <property type="evidence" value="ECO:0007669"/>
    <property type="project" value="UniProtKB-KW"/>
</dbReference>
<evidence type="ECO:0000256" key="1">
    <source>
        <dbReference type="ARBA" id="ARBA00000156"/>
    </source>
</evidence>
<evidence type="ECO:0000256" key="4">
    <source>
        <dbReference type="ARBA" id="ARBA00013039"/>
    </source>
</evidence>
<organism evidence="12 13">
    <name type="scientific">Karstenula rhodostoma CBS 690.94</name>
    <dbReference type="NCBI Taxonomy" id="1392251"/>
    <lineage>
        <taxon>Eukaryota</taxon>
        <taxon>Fungi</taxon>
        <taxon>Dikarya</taxon>
        <taxon>Ascomycota</taxon>
        <taxon>Pezizomycotina</taxon>
        <taxon>Dothideomycetes</taxon>
        <taxon>Pleosporomycetidae</taxon>
        <taxon>Pleosporales</taxon>
        <taxon>Massarineae</taxon>
        <taxon>Didymosphaeriaceae</taxon>
        <taxon>Karstenula</taxon>
    </lineage>
</organism>
<comment type="caution">
    <text evidence="12">The sequence shown here is derived from an EMBL/GenBank/DDBJ whole genome shotgun (WGS) entry which is preliminary data.</text>
</comment>
<dbReference type="GO" id="GO:0016020">
    <property type="term" value="C:membrane"/>
    <property type="evidence" value="ECO:0007669"/>
    <property type="project" value="UniProtKB-SubCell"/>
</dbReference>
<evidence type="ECO:0000256" key="9">
    <source>
        <dbReference type="ARBA" id="ARBA00023136"/>
    </source>
</evidence>
<dbReference type="InterPro" id="IPR022764">
    <property type="entry name" value="Peptidase_S54_rhomboid_dom"/>
</dbReference>
<dbReference type="Pfam" id="PF01694">
    <property type="entry name" value="Rhomboid"/>
    <property type="match status" value="1"/>
</dbReference>
<dbReference type="OrthoDB" id="10257275at2759"/>
<dbReference type="EC" id="3.4.21.105" evidence="4"/>
<gene>
    <name evidence="12" type="ORF">P171DRAFT_432252</name>
</gene>
<dbReference type="AlphaFoldDB" id="A0A9P4PJ92"/>
<evidence type="ECO:0000256" key="6">
    <source>
        <dbReference type="ARBA" id="ARBA00022692"/>
    </source>
</evidence>
<comment type="similarity">
    <text evidence="3">Belongs to the peptidase S54 family.</text>
</comment>
<evidence type="ECO:0000256" key="7">
    <source>
        <dbReference type="ARBA" id="ARBA00022801"/>
    </source>
</evidence>
<keyword evidence="13" id="KW-1185">Reference proteome</keyword>
<accession>A0A9P4PJ92</accession>
<evidence type="ECO:0000256" key="5">
    <source>
        <dbReference type="ARBA" id="ARBA00022670"/>
    </source>
</evidence>
<evidence type="ECO:0000313" key="13">
    <source>
        <dbReference type="Proteomes" id="UP000799764"/>
    </source>
</evidence>
<dbReference type="PANTHER" id="PTHR43066">
    <property type="entry name" value="RHOMBOID-RELATED PROTEIN"/>
    <property type="match status" value="1"/>
</dbReference>
<evidence type="ECO:0000256" key="8">
    <source>
        <dbReference type="ARBA" id="ARBA00022989"/>
    </source>
</evidence>
<dbReference type="Gene3D" id="1.20.1540.10">
    <property type="entry name" value="Rhomboid-like"/>
    <property type="match status" value="1"/>
</dbReference>
<keyword evidence="6 10" id="KW-0812">Transmembrane</keyword>
<evidence type="ECO:0000256" key="10">
    <source>
        <dbReference type="SAM" id="Phobius"/>
    </source>
</evidence>
<comment type="subcellular location">
    <subcellularLocation>
        <location evidence="2">Membrane</location>
        <topology evidence="2">Multi-pass membrane protein</topology>
    </subcellularLocation>
</comment>
<dbReference type="EMBL" id="MU001501">
    <property type="protein sequence ID" value="KAF2444183.1"/>
    <property type="molecule type" value="Genomic_DNA"/>
</dbReference>
<evidence type="ECO:0000256" key="2">
    <source>
        <dbReference type="ARBA" id="ARBA00004141"/>
    </source>
</evidence>
<name>A0A9P4PJ92_9PLEO</name>
<protein>
    <recommendedName>
        <fullName evidence="4">rhomboid protease</fullName>
        <ecNumber evidence="4">3.4.21.105</ecNumber>
    </recommendedName>
</protein>
<evidence type="ECO:0000259" key="11">
    <source>
        <dbReference type="Pfam" id="PF01694"/>
    </source>
</evidence>